<keyword evidence="8 10" id="KW-0472">Membrane</keyword>
<feature type="domain" description="CNNM transmembrane" evidence="13">
    <location>
        <begin position="1"/>
        <end position="204"/>
    </location>
</feature>
<gene>
    <name evidence="14" type="ORF">FB460_2459</name>
</gene>
<evidence type="ECO:0000256" key="9">
    <source>
        <dbReference type="PROSITE-ProRule" id="PRU00703"/>
    </source>
</evidence>
<comment type="similarity">
    <text evidence="2">Belongs to the UPF0053 family.</text>
</comment>
<evidence type="ECO:0000313" key="14">
    <source>
        <dbReference type="EMBL" id="TQL56569.1"/>
    </source>
</evidence>
<keyword evidence="4 10" id="KW-0812">Transmembrane</keyword>
<organism evidence="14 15">
    <name type="scientific">Propioniferax innocua</name>
    <dbReference type="NCBI Taxonomy" id="1753"/>
    <lineage>
        <taxon>Bacteria</taxon>
        <taxon>Bacillati</taxon>
        <taxon>Actinomycetota</taxon>
        <taxon>Actinomycetes</taxon>
        <taxon>Propionibacteriales</taxon>
        <taxon>Propionibacteriaceae</taxon>
        <taxon>Propioniferax</taxon>
    </lineage>
</organism>
<protein>
    <submittedName>
        <fullName evidence="14">CBS domain containing-hemolysin-like protein</fullName>
    </submittedName>
</protein>
<reference evidence="14 15" key="1">
    <citation type="submission" date="2019-06" db="EMBL/GenBank/DDBJ databases">
        <title>Sequencing the genomes of 1000 actinobacteria strains.</title>
        <authorList>
            <person name="Klenk H.-P."/>
        </authorList>
    </citation>
    <scope>NUCLEOTIDE SEQUENCE [LARGE SCALE GENOMIC DNA]</scope>
    <source>
        <strain evidence="14 15">DSM 8251</strain>
    </source>
</reference>
<dbReference type="InterPro" id="IPR036318">
    <property type="entry name" value="FAD-bd_PCMH-like_sf"/>
</dbReference>
<dbReference type="SMART" id="SM01091">
    <property type="entry name" value="CorC_HlyC"/>
    <property type="match status" value="1"/>
</dbReference>
<evidence type="ECO:0000256" key="6">
    <source>
        <dbReference type="ARBA" id="ARBA00022989"/>
    </source>
</evidence>
<evidence type="ECO:0000256" key="7">
    <source>
        <dbReference type="ARBA" id="ARBA00023122"/>
    </source>
</evidence>
<dbReference type="InterPro" id="IPR005170">
    <property type="entry name" value="Transptr-assoc_dom"/>
</dbReference>
<dbReference type="PROSITE" id="PS51846">
    <property type="entry name" value="CNNM"/>
    <property type="match status" value="1"/>
</dbReference>
<dbReference type="RefSeq" id="WP_142094476.1">
    <property type="nucleotide sequence ID" value="NZ_BAAAMD010000002.1"/>
</dbReference>
<evidence type="ECO:0000256" key="1">
    <source>
        <dbReference type="ARBA" id="ARBA00004651"/>
    </source>
</evidence>
<dbReference type="InterPro" id="IPR000644">
    <property type="entry name" value="CBS_dom"/>
</dbReference>
<dbReference type="GO" id="GO:0050660">
    <property type="term" value="F:flavin adenine dinucleotide binding"/>
    <property type="evidence" value="ECO:0007669"/>
    <property type="project" value="InterPro"/>
</dbReference>
<evidence type="ECO:0000259" key="12">
    <source>
        <dbReference type="PROSITE" id="PS51371"/>
    </source>
</evidence>
<dbReference type="GO" id="GO:0005886">
    <property type="term" value="C:plasma membrane"/>
    <property type="evidence" value="ECO:0007669"/>
    <property type="project" value="UniProtKB-SubCell"/>
</dbReference>
<keyword evidence="5" id="KW-0677">Repeat</keyword>
<dbReference type="InterPro" id="IPR002550">
    <property type="entry name" value="CNNM"/>
</dbReference>
<dbReference type="SUPFAM" id="SSF54631">
    <property type="entry name" value="CBS-domain pair"/>
    <property type="match status" value="1"/>
</dbReference>
<evidence type="ECO:0000256" key="8">
    <source>
        <dbReference type="ARBA" id="ARBA00023136"/>
    </source>
</evidence>
<dbReference type="InterPro" id="IPR016169">
    <property type="entry name" value="FAD-bd_PCMH_sub2"/>
</dbReference>
<name>A0A542Z8A1_9ACTN</name>
<evidence type="ECO:0000256" key="4">
    <source>
        <dbReference type="ARBA" id="ARBA00022692"/>
    </source>
</evidence>
<evidence type="ECO:0000256" key="5">
    <source>
        <dbReference type="ARBA" id="ARBA00022737"/>
    </source>
</evidence>
<dbReference type="EMBL" id="VFOR01000004">
    <property type="protein sequence ID" value="TQL56569.1"/>
    <property type="molecule type" value="Genomic_DNA"/>
</dbReference>
<dbReference type="Pfam" id="PF01595">
    <property type="entry name" value="CNNM"/>
    <property type="match status" value="1"/>
</dbReference>
<dbReference type="Pfam" id="PF03471">
    <property type="entry name" value="CorC_HlyC"/>
    <property type="match status" value="1"/>
</dbReference>
<keyword evidence="7 9" id="KW-0129">CBS domain</keyword>
<feature type="domain" description="CBS" evidence="12">
    <location>
        <begin position="288"/>
        <end position="344"/>
    </location>
</feature>
<evidence type="ECO:0000256" key="3">
    <source>
        <dbReference type="ARBA" id="ARBA00022475"/>
    </source>
</evidence>
<feature type="transmembrane region" description="Helical" evidence="11">
    <location>
        <begin position="62"/>
        <end position="80"/>
    </location>
</feature>
<dbReference type="InterPro" id="IPR046342">
    <property type="entry name" value="CBS_dom_sf"/>
</dbReference>
<comment type="caution">
    <text evidence="14">The sequence shown here is derived from an EMBL/GenBank/DDBJ whole genome shotgun (WGS) entry which is preliminary data.</text>
</comment>
<feature type="transmembrane region" description="Helical" evidence="11">
    <location>
        <begin position="100"/>
        <end position="125"/>
    </location>
</feature>
<evidence type="ECO:0000256" key="10">
    <source>
        <dbReference type="PROSITE-ProRule" id="PRU01193"/>
    </source>
</evidence>
<keyword evidence="15" id="KW-1185">Reference proteome</keyword>
<keyword evidence="6 10" id="KW-1133">Transmembrane helix</keyword>
<feature type="domain" description="CBS" evidence="12">
    <location>
        <begin position="223"/>
        <end position="282"/>
    </location>
</feature>
<evidence type="ECO:0000313" key="15">
    <source>
        <dbReference type="Proteomes" id="UP000316196"/>
    </source>
</evidence>
<dbReference type="AlphaFoldDB" id="A0A542Z8A1"/>
<dbReference type="Pfam" id="PF00571">
    <property type="entry name" value="CBS"/>
    <property type="match status" value="2"/>
</dbReference>
<proteinExistence type="inferred from homology"/>
<evidence type="ECO:0000256" key="2">
    <source>
        <dbReference type="ARBA" id="ARBA00006337"/>
    </source>
</evidence>
<feature type="transmembrane region" description="Helical" evidence="11">
    <location>
        <begin position="6"/>
        <end position="29"/>
    </location>
</feature>
<dbReference type="Proteomes" id="UP000316196">
    <property type="component" value="Unassembled WGS sequence"/>
</dbReference>
<dbReference type="InterPro" id="IPR051676">
    <property type="entry name" value="UPF0053_domain"/>
</dbReference>
<evidence type="ECO:0000259" key="13">
    <source>
        <dbReference type="PROSITE" id="PS51846"/>
    </source>
</evidence>
<dbReference type="PANTHER" id="PTHR43099:SF6">
    <property type="entry name" value="UPF0053 PROTEIN RV1842C"/>
    <property type="match status" value="1"/>
</dbReference>
<dbReference type="Gene3D" id="3.10.580.10">
    <property type="entry name" value="CBS-domain"/>
    <property type="match status" value="1"/>
</dbReference>
<dbReference type="CDD" id="cd04590">
    <property type="entry name" value="CBS_pair_CorC_HlyC_assoc"/>
    <property type="match status" value="1"/>
</dbReference>
<dbReference type="InterPro" id="IPR044751">
    <property type="entry name" value="Ion_transp-like_CBS"/>
</dbReference>
<keyword evidence="3" id="KW-1003">Cell membrane</keyword>
<dbReference type="Gene3D" id="3.30.465.10">
    <property type="match status" value="1"/>
</dbReference>
<dbReference type="PROSITE" id="PS51371">
    <property type="entry name" value="CBS"/>
    <property type="match status" value="2"/>
</dbReference>
<sequence length="454" mass="49187">MTAITGILLLCVVALIAVNAFFVAVEFAFVTVDRSSVRLAVENGEPGAANVERALSKLSTHLSGAQLGITVSSLIVGYIAEPSVAAVLKVPMTAAGLPEAAAFGVSMTLAFIITAISQMVLGELFPKNWALAQPLRLAKWVAPGSIAFCWVMHWPLAFFNGTANGLVRLLGMEPQEELASARNPQELSAIASRSAREGTLDTEVARKMTHGEALGRKHATDAMTPRAQILFVDVDASVAEVLETCHETGYSRMLVTGEHADDIRGVVHFKHALEIPRQARATTPVRQIIRDIVEVPDTMPLDNVLNVLRDGLQIAVVIDEYGGTDGLITLEDLVEELVGEIADEQDAPEQRWVMRADGSVELMGMLRPDEIRSGLGIELPEGDTSETIGGLITERLERFAEEGDVVEFEGRDFTHRDDDDLPSPIRVELTVTRLAGRRVDLLTLKTSPIEEDDA</sequence>
<comment type="subcellular location">
    <subcellularLocation>
        <location evidence="1">Cell membrane</location>
        <topology evidence="1">Multi-pass membrane protein</topology>
    </subcellularLocation>
</comment>
<dbReference type="OrthoDB" id="110231at2"/>
<evidence type="ECO:0000256" key="11">
    <source>
        <dbReference type="SAM" id="Phobius"/>
    </source>
</evidence>
<dbReference type="SUPFAM" id="SSF56176">
    <property type="entry name" value="FAD-binding/transporter-associated domain-like"/>
    <property type="match status" value="1"/>
</dbReference>
<accession>A0A542Z8A1</accession>
<dbReference type="PANTHER" id="PTHR43099">
    <property type="entry name" value="UPF0053 PROTEIN YRKA"/>
    <property type="match status" value="1"/>
</dbReference>